<keyword evidence="1" id="KW-0472">Membrane</keyword>
<evidence type="ECO:0000313" key="2">
    <source>
        <dbReference type="EMBL" id="TFK48103.1"/>
    </source>
</evidence>
<proteinExistence type="predicted"/>
<feature type="transmembrane region" description="Helical" evidence="1">
    <location>
        <begin position="98"/>
        <end position="118"/>
    </location>
</feature>
<feature type="transmembrane region" description="Helical" evidence="1">
    <location>
        <begin position="59"/>
        <end position="77"/>
    </location>
</feature>
<name>A0A5C3MT60_9AGAM</name>
<feature type="transmembrane region" description="Helical" evidence="1">
    <location>
        <begin position="17"/>
        <end position="39"/>
    </location>
</feature>
<gene>
    <name evidence="2" type="ORF">OE88DRAFT_1635377</name>
</gene>
<accession>A0A5C3MT60</accession>
<evidence type="ECO:0000256" key="1">
    <source>
        <dbReference type="SAM" id="Phobius"/>
    </source>
</evidence>
<feature type="transmembrane region" description="Helical" evidence="1">
    <location>
        <begin position="162"/>
        <end position="180"/>
    </location>
</feature>
<dbReference type="OrthoDB" id="419711at2759"/>
<dbReference type="EMBL" id="ML213521">
    <property type="protein sequence ID" value="TFK48103.1"/>
    <property type="molecule type" value="Genomic_DNA"/>
</dbReference>
<reference evidence="2 3" key="1">
    <citation type="journal article" date="2019" name="Nat. Ecol. Evol.">
        <title>Megaphylogeny resolves global patterns of mushroom evolution.</title>
        <authorList>
            <person name="Varga T."/>
            <person name="Krizsan K."/>
            <person name="Foldi C."/>
            <person name="Dima B."/>
            <person name="Sanchez-Garcia M."/>
            <person name="Sanchez-Ramirez S."/>
            <person name="Szollosi G.J."/>
            <person name="Szarkandi J.G."/>
            <person name="Papp V."/>
            <person name="Albert L."/>
            <person name="Andreopoulos W."/>
            <person name="Angelini C."/>
            <person name="Antonin V."/>
            <person name="Barry K.W."/>
            <person name="Bougher N.L."/>
            <person name="Buchanan P."/>
            <person name="Buyck B."/>
            <person name="Bense V."/>
            <person name="Catcheside P."/>
            <person name="Chovatia M."/>
            <person name="Cooper J."/>
            <person name="Damon W."/>
            <person name="Desjardin D."/>
            <person name="Finy P."/>
            <person name="Geml J."/>
            <person name="Haridas S."/>
            <person name="Hughes K."/>
            <person name="Justo A."/>
            <person name="Karasinski D."/>
            <person name="Kautmanova I."/>
            <person name="Kiss B."/>
            <person name="Kocsube S."/>
            <person name="Kotiranta H."/>
            <person name="LaButti K.M."/>
            <person name="Lechner B.E."/>
            <person name="Liimatainen K."/>
            <person name="Lipzen A."/>
            <person name="Lukacs Z."/>
            <person name="Mihaltcheva S."/>
            <person name="Morgado L.N."/>
            <person name="Niskanen T."/>
            <person name="Noordeloos M.E."/>
            <person name="Ohm R.A."/>
            <person name="Ortiz-Santana B."/>
            <person name="Ovrebo C."/>
            <person name="Racz N."/>
            <person name="Riley R."/>
            <person name="Savchenko A."/>
            <person name="Shiryaev A."/>
            <person name="Soop K."/>
            <person name="Spirin V."/>
            <person name="Szebenyi C."/>
            <person name="Tomsovsky M."/>
            <person name="Tulloss R.E."/>
            <person name="Uehling J."/>
            <person name="Grigoriev I.V."/>
            <person name="Vagvolgyi C."/>
            <person name="Papp T."/>
            <person name="Martin F.M."/>
            <person name="Miettinen O."/>
            <person name="Hibbett D.S."/>
            <person name="Nagy L.G."/>
        </authorList>
    </citation>
    <scope>NUCLEOTIDE SEQUENCE [LARGE SCALE GENOMIC DNA]</scope>
    <source>
        <strain evidence="2 3">OMC1185</strain>
    </source>
</reference>
<keyword evidence="1" id="KW-0812">Transmembrane</keyword>
<feature type="transmembrane region" description="Helical" evidence="1">
    <location>
        <begin position="200"/>
        <end position="223"/>
    </location>
</feature>
<sequence length="255" mass="28211">MLYLDAPFVTSPVLSPFWLAAVRLTLGTYAFATALAVLIKDGIDAPNARGYFSYFTDLSYIGLLSYLLAAGFQTLLYSRGAPAPKSTRAARALRYAHGVLYSTITTFPVIVTAVYWSVLSSQETFSTTYSSWSNVSHHALNTALACFEILLTSAVPLPWLHLLYCILLLALYLALAYVTHASQGFYTYDFLNPSTEHAKLAGYIIGIAVGECVLFAIVHYVIVLRNLLFARYLGSSNREPEALDEWEEVHRPEAV</sequence>
<keyword evidence="1" id="KW-1133">Transmembrane helix</keyword>
<protein>
    <recommendedName>
        <fullName evidence="4">FAR-17a/AIG1-like protein</fullName>
    </recommendedName>
</protein>
<dbReference type="PANTHER" id="PTHR12242">
    <property type="entry name" value="OS02G0130600 PROTEIN-RELATED"/>
    <property type="match status" value="1"/>
</dbReference>
<dbReference type="AlphaFoldDB" id="A0A5C3MT60"/>
<evidence type="ECO:0008006" key="4">
    <source>
        <dbReference type="Google" id="ProtNLM"/>
    </source>
</evidence>
<organism evidence="2 3">
    <name type="scientific">Heliocybe sulcata</name>
    <dbReference type="NCBI Taxonomy" id="5364"/>
    <lineage>
        <taxon>Eukaryota</taxon>
        <taxon>Fungi</taxon>
        <taxon>Dikarya</taxon>
        <taxon>Basidiomycota</taxon>
        <taxon>Agaricomycotina</taxon>
        <taxon>Agaricomycetes</taxon>
        <taxon>Gloeophyllales</taxon>
        <taxon>Gloeophyllaceae</taxon>
        <taxon>Heliocybe</taxon>
    </lineage>
</organism>
<keyword evidence="3" id="KW-1185">Reference proteome</keyword>
<dbReference type="Proteomes" id="UP000305948">
    <property type="component" value="Unassembled WGS sequence"/>
</dbReference>
<dbReference type="STRING" id="5364.A0A5C3MT60"/>
<dbReference type="PANTHER" id="PTHR12242:SF1">
    <property type="entry name" value="MYND-TYPE DOMAIN-CONTAINING PROTEIN"/>
    <property type="match status" value="1"/>
</dbReference>
<dbReference type="GO" id="GO:0016020">
    <property type="term" value="C:membrane"/>
    <property type="evidence" value="ECO:0007669"/>
    <property type="project" value="TreeGrafter"/>
</dbReference>
<evidence type="ECO:0000313" key="3">
    <source>
        <dbReference type="Proteomes" id="UP000305948"/>
    </source>
</evidence>